<feature type="domain" description="Ig-like" evidence="7">
    <location>
        <begin position="115"/>
        <end position="205"/>
    </location>
</feature>
<keyword evidence="5" id="KW-1133">Transmembrane helix</keyword>
<proteinExistence type="predicted"/>
<evidence type="ECO:0000256" key="4">
    <source>
        <dbReference type="ARBA" id="ARBA00023180"/>
    </source>
</evidence>
<dbReference type="Gene3D" id="2.60.40.10">
    <property type="entry name" value="Immunoglobulins"/>
    <property type="match status" value="2"/>
</dbReference>
<evidence type="ECO:0000259" key="7">
    <source>
        <dbReference type="PROSITE" id="PS50835"/>
    </source>
</evidence>
<evidence type="ECO:0000313" key="8">
    <source>
        <dbReference type="Ensembl" id="ENSCCRP00015121791.1"/>
    </source>
</evidence>
<evidence type="ECO:0000256" key="2">
    <source>
        <dbReference type="ARBA" id="ARBA00022729"/>
    </source>
</evidence>
<keyword evidence="3 5" id="KW-0472">Membrane</keyword>
<comment type="subcellular location">
    <subcellularLocation>
        <location evidence="1">Membrane</location>
    </subcellularLocation>
</comment>
<sequence length="329" mass="36466">MNNFQESCFSVLVLLVLLLQGSCSDPDAEVVHKAVGESLELIADYPKDGLEVHSTYNETVFAEFDEANINLVRPKLFHKRLKMKKDSISITVEDLELRDSGSFSIIANTNSVQYPTKIIMLHVHELIRDVQIEYNVSRLQSENICTFHLRCLASGDPNPSYSWSGHQIQTQGPHLNISLRPAESATLTCTANNTYSVKYTTETVVCREKLDYSSVLSGFPLKYLLIAVGAGIVVVVIFGATLAVCCRRRSNKGQGESEAGITVYEEVNTDGPAKKRSESVANGMSIYETVNDTKLSQNLPQTLYDKINYQRHPAVSTSTSTSSPYQEVL</sequence>
<keyword evidence="4" id="KW-0325">Glycoprotein</keyword>
<protein>
    <recommendedName>
        <fullName evidence="7">Ig-like domain-containing protein</fullName>
    </recommendedName>
</protein>
<dbReference type="InterPro" id="IPR015631">
    <property type="entry name" value="CD2/SLAM_rcpt"/>
</dbReference>
<evidence type="ECO:0000256" key="1">
    <source>
        <dbReference type="ARBA" id="ARBA00004370"/>
    </source>
</evidence>
<evidence type="ECO:0000256" key="3">
    <source>
        <dbReference type="ARBA" id="ARBA00023136"/>
    </source>
</evidence>
<feature type="signal peptide" evidence="6">
    <location>
        <begin position="1"/>
        <end position="24"/>
    </location>
</feature>
<accession>A0A8C2BJN6</accession>
<dbReference type="PANTHER" id="PTHR12080:SF59">
    <property type="entry name" value="HEPATIC AND GLIAL CELL ADHESION MOLECULE"/>
    <property type="match status" value="1"/>
</dbReference>
<feature type="chain" id="PRO_5034372424" description="Ig-like domain-containing protein" evidence="6">
    <location>
        <begin position="25"/>
        <end position="329"/>
    </location>
</feature>
<organism evidence="8 9">
    <name type="scientific">Cyprinus carpio</name>
    <name type="common">Common carp</name>
    <dbReference type="NCBI Taxonomy" id="7962"/>
    <lineage>
        <taxon>Eukaryota</taxon>
        <taxon>Metazoa</taxon>
        <taxon>Chordata</taxon>
        <taxon>Craniata</taxon>
        <taxon>Vertebrata</taxon>
        <taxon>Euteleostomi</taxon>
        <taxon>Actinopterygii</taxon>
        <taxon>Neopterygii</taxon>
        <taxon>Teleostei</taxon>
        <taxon>Ostariophysi</taxon>
        <taxon>Cypriniformes</taxon>
        <taxon>Cyprinidae</taxon>
        <taxon>Cyprininae</taxon>
        <taxon>Cyprinus</taxon>
    </lineage>
</organism>
<reference evidence="8" key="1">
    <citation type="submission" date="2025-08" db="UniProtKB">
        <authorList>
            <consortium name="Ensembl"/>
        </authorList>
    </citation>
    <scope>IDENTIFICATION</scope>
</reference>
<dbReference type="InterPro" id="IPR036179">
    <property type="entry name" value="Ig-like_dom_sf"/>
</dbReference>
<dbReference type="InterPro" id="IPR007110">
    <property type="entry name" value="Ig-like_dom"/>
</dbReference>
<keyword evidence="2 6" id="KW-0732">Signal</keyword>
<dbReference type="Ensembl" id="ENSCCRT00015125638.1">
    <property type="protein sequence ID" value="ENSCCRP00015121791.1"/>
    <property type="gene ID" value="ENSCCRG00015047852.1"/>
</dbReference>
<dbReference type="PANTHER" id="PTHR12080">
    <property type="entry name" value="SIGNALING LYMPHOCYTIC ACTIVATION MOLECULE"/>
    <property type="match status" value="1"/>
</dbReference>
<evidence type="ECO:0000256" key="5">
    <source>
        <dbReference type="SAM" id="Phobius"/>
    </source>
</evidence>
<dbReference type="PROSITE" id="PS50835">
    <property type="entry name" value="IG_LIKE"/>
    <property type="match status" value="1"/>
</dbReference>
<dbReference type="InterPro" id="IPR013783">
    <property type="entry name" value="Ig-like_fold"/>
</dbReference>
<dbReference type="SUPFAM" id="SSF48726">
    <property type="entry name" value="Immunoglobulin"/>
    <property type="match status" value="1"/>
</dbReference>
<name>A0A8C2BJN6_CYPCA</name>
<dbReference type="Proteomes" id="UP000694700">
    <property type="component" value="Unplaced"/>
</dbReference>
<dbReference type="AlphaFoldDB" id="A0A8C2BJN6"/>
<evidence type="ECO:0000256" key="6">
    <source>
        <dbReference type="SAM" id="SignalP"/>
    </source>
</evidence>
<keyword evidence="5" id="KW-0812">Transmembrane</keyword>
<dbReference type="GO" id="GO:0016020">
    <property type="term" value="C:membrane"/>
    <property type="evidence" value="ECO:0007669"/>
    <property type="project" value="UniProtKB-SubCell"/>
</dbReference>
<evidence type="ECO:0000313" key="9">
    <source>
        <dbReference type="Proteomes" id="UP000694700"/>
    </source>
</evidence>
<feature type="transmembrane region" description="Helical" evidence="5">
    <location>
        <begin position="223"/>
        <end position="245"/>
    </location>
</feature>
<dbReference type="GO" id="GO:0005911">
    <property type="term" value="C:cell-cell junction"/>
    <property type="evidence" value="ECO:0007669"/>
    <property type="project" value="TreeGrafter"/>
</dbReference>